<reference evidence="2" key="3">
    <citation type="journal article" date="2006" name="Nucleic Acids Res.">
        <title>The Rice Annotation Project Database (RAP-DB): hub for Oryza sativa ssp. japonica genome information.</title>
        <authorList>
            <person name="Ohyanagi H."/>
            <person name="Tanaka T."/>
            <person name="Sakai H."/>
            <person name="Shigemoto Y."/>
            <person name="Yamaguchi K."/>
            <person name="Habara T."/>
            <person name="Fujii Y."/>
            <person name="Antonio B.A."/>
            <person name="Nagamura Y."/>
            <person name="Imanishi T."/>
            <person name="Ikeo K."/>
            <person name="Itoh T."/>
            <person name="Gojobori T."/>
            <person name="Sasaki T."/>
        </authorList>
    </citation>
    <scope>NUCLEOTIDE SEQUENCE</scope>
</reference>
<dbReference type="KEGG" id="dosa:Os11g0150800"/>
<evidence type="ECO:0000313" key="1">
    <source>
        <dbReference type="EMBL" id="AAX92768.1"/>
    </source>
</evidence>
<gene>
    <name evidence="1" type="ordered locus">LOC_Os11g05330</name>
    <name evidence="2" type="ordered locus">Os11g0150800</name>
</gene>
<name>Q0IUK8_ORYSJ</name>
<reference evidence="2" key="6">
    <citation type="journal article" date="2008" name="Nucleic Acids Res.">
        <title>The Rice Annotation Project Database (RAP-DB): 2008 update.</title>
        <authorList>
            <consortium name="The Rice Annotation Project (RAP)"/>
            <person name="Tanaka T."/>
            <person name="Antonio B.A."/>
            <person name="Kikuchi S."/>
            <person name="Matsumoto T."/>
            <person name="Nagamura Y."/>
            <person name="Numa H."/>
            <person name="Sakai H."/>
            <person name="Wu J."/>
            <person name="Itoh T."/>
            <person name="Sasaki T."/>
            <person name="Aono R."/>
            <person name="Fujii Y."/>
            <person name="Habara T."/>
            <person name="Harada E."/>
            <person name="Kanno M."/>
            <person name="Kawahara Y."/>
            <person name="Kawashima H."/>
            <person name="Kubooka H."/>
            <person name="Matsuya A."/>
            <person name="Nakaoka H."/>
            <person name="Saichi N."/>
            <person name="Sanbonmatsu R."/>
            <person name="Sato Y."/>
            <person name="Shinso Y."/>
            <person name="Suzuki M."/>
            <person name="Takeda J."/>
            <person name="Tanino M."/>
            <person name="Todokoro F."/>
            <person name="Yamaguchi K."/>
            <person name="Yamamoto N."/>
            <person name="Yamasaki C."/>
            <person name="Imanishi T."/>
            <person name="Okido T."/>
            <person name="Tada M."/>
            <person name="Ikeo K."/>
            <person name="Tateno Y."/>
            <person name="Gojobori T."/>
            <person name="Lin Y.C."/>
            <person name="Wei F.J."/>
            <person name="Hsing Y.I."/>
            <person name="Zhao Q."/>
            <person name="Han B."/>
            <person name="Kramer M.R."/>
            <person name="McCombie R.W."/>
            <person name="Lonsdale D."/>
            <person name="O'Donovan C.C."/>
            <person name="Whitfield E.J."/>
            <person name="Apweiler R."/>
            <person name="Koyanagi K.O."/>
            <person name="Khurana J.P."/>
            <person name="Raghuvanshi S."/>
            <person name="Singh N.K."/>
            <person name="Tyagi A.K."/>
            <person name="Haberer G."/>
            <person name="Fujisawa M."/>
            <person name="Hosokawa S."/>
            <person name="Ito Y."/>
            <person name="Ikawa H."/>
            <person name="Shibata M."/>
            <person name="Yamamoto M."/>
            <person name="Bruskiewich R.M."/>
            <person name="Hoen D.R."/>
            <person name="Bureau TE."/>
            <person name="Namiki N."/>
            <person name="Ohyanagi H."/>
            <person name="Sakai Y."/>
            <person name="Nobushima S."/>
            <person name="Sakata K."/>
            <person name="Barrero R.A."/>
            <person name="Sato Y."/>
            <person name="Souvorov A."/>
            <person name="Smith-White B."/>
            <person name="Tatusova T."/>
            <person name="An S."/>
            <person name="An G."/>
            <person name="OOta S."/>
            <person name="Fuks G."/>
            <person name="Messing J."/>
            <person name="Christie K.R."/>
            <person name="Lieberherr D."/>
            <person name="Kim H."/>
            <person name="Zuccolo A."/>
            <person name="Wing R.A."/>
            <person name="Nobuta K."/>
            <person name="Green P.J."/>
            <person name="Lu C."/>
            <person name="Meyers BC."/>
            <person name="Chaparro C."/>
            <person name="Piegu B."/>
            <person name="Panaud O."/>
            <person name="Echeverria M."/>
        </authorList>
    </citation>
    <scope>NUCLEOTIDE SEQUENCE</scope>
</reference>
<evidence type="ECO:0000313" key="2">
    <source>
        <dbReference type="EMBL" id="BAF27607.1"/>
    </source>
</evidence>
<sequence>MAAQIGKPWRFDGYGRRRRRWIGGGGDSSATADATFLDATAALHRRWRRRIVADCGQRPRCVGGAASLAAAIRRREPGNG</sequence>
<reference evidence="3" key="7">
    <citation type="journal article" date="2008" name="Nucleic Acids Res.">
        <title>The rice annotation project database (RAP-DB): 2008 update.</title>
        <authorList>
            <consortium name="The rice annotation project (RAP)"/>
        </authorList>
    </citation>
    <scope>GENOME REANNOTATION</scope>
    <source>
        <strain evidence="3">cv. Nipponbare</strain>
    </source>
</reference>
<dbReference type="Proteomes" id="UP000000763">
    <property type="component" value="Chromosome 11"/>
</dbReference>
<proteinExistence type="predicted"/>
<dbReference type="EMBL" id="AC120307">
    <property type="protein sequence ID" value="AAX92768.1"/>
    <property type="molecule type" value="Genomic_DNA"/>
</dbReference>
<organism evidence="2 3">
    <name type="scientific">Oryza sativa subsp. japonica</name>
    <name type="common">Rice</name>
    <dbReference type="NCBI Taxonomy" id="39947"/>
    <lineage>
        <taxon>Eukaryota</taxon>
        <taxon>Viridiplantae</taxon>
        <taxon>Streptophyta</taxon>
        <taxon>Embryophyta</taxon>
        <taxon>Tracheophyta</taxon>
        <taxon>Spermatophyta</taxon>
        <taxon>Magnoliopsida</taxon>
        <taxon>Liliopsida</taxon>
        <taxon>Poales</taxon>
        <taxon>Poaceae</taxon>
        <taxon>BOP clade</taxon>
        <taxon>Oryzoideae</taxon>
        <taxon>Oryzeae</taxon>
        <taxon>Oryzinae</taxon>
        <taxon>Oryza</taxon>
        <taxon>Oryza sativa</taxon>
    </lineage>
</organism>
<protein>
    <submittedName>
        <fullName evidence="1">Expressed protein</fullName>
    </submittedName>
    <submittedName>
        <fullName evidence="2">Os11g0150800 protein</fullName>
    </submittedName>
</protein>
<reference evidence="1" key="2">
    <citation type="submission" date="2005-04" db="EMBL/GenBank/DDBJ databases">
        <authorList>
            <person name="Buell R."/>
        </authorList>
    </citation>
    <scope>NUCLEOTIDE SEQUENCE</scope>
</reference>
<dbReference type="Gramene" id="Os11t0150800-01">
    <property type="protein sequence ID" value="Os11t0150800-01"/>
    <property type="gene ID" value="Os11g0150800"/>
</dbReference>
<reference evidence="1" key="4">
    <citation type="submission" date="2006-11" db="EMBL/GenBank/DDBJ databases">
        <title>.</title>
        <authorList>
            <person name="Buell C."/>
            <person name="Yuan Q."/>
            <person name="Ouyang S."/>
            <person name="Liu J."/>
            <person name="Wang A."/>
            <person name="Maiti R."/>
            <person name="Lin H."/>
            <person name="Zhu W."/>
            <person name="Hamilton J."/>
            <person name="Jones K."/>
            <person name="Tallon L."/>
            <person name="Feldblyum T."/>
            <person name="Tsitrin T."/>
            <person name="Bera J."/>
            <person name="Kim M."/>
            <person name="Jin S."/>
            <person name="Fadrosh D."/>
            <person name="Vuong H."/>
            <person name="Overton II L."/>
            <person name="Reardon M."/>
            <person name="Weaver B."/>
            <person name="Johri S."/>
            <person name="Lewis M."/>
            <person name="Utterback T."/>
            <person name="Van Aken S."/>
            <person name="Wortman J."/>
            <person name="Haas B."/>
            <person name="Koo H."/>
            <person name="Zismann V."/>
            <person name="Hsiao J."/>
            <person name="Iobst S."/>
            <person name="de Vazeilles A."/>
            <person name="White O."/>
            <person name="Salzberg S."/>
            <person name="Fraser C."/>
        </authorList>
    </citation>
    <scope>NUCLEOTIDE SEQUENCE</scope>
</reference>
<accession>Q0IUK8</accession>
<reference evidence="2" key="8">
    <citation type="submission" date="2009-08" db="EMBL/GenBank/DDBJ databases">
        <title>Oryza sativa nipponbare(GA3) genomic DNA, chromosome 11.</title>
        <authorList>
            <consortium name="IRGSP(International Rice Genome Sequencing Project)"/>
        </authorList>
    </citation>
    <scope>NUCLEOTIDE SEQUENCE</scope>
</reference>
<evidence type="ECO:0000313" key="3">
    <source>
        <dbReference type="Proteomes" id="UP000000763"/>
    </source>
</evidence>
<reference evidence="2 3" key="1">
    <citation type="journal article" date="2005" name="Nature">
        <title>The map-based sequence of the rice genome.</title>
        <authorList>
            <consortium name="International rice genome sequencing project (IRGSP)"/>
            <person name="Matsumoto T."/>
            <person name="Wu J."/>
            <person name="Kanamori H."/>
            <person name="Katayose Y."/>
            <person name="Fujisawa M."/>
            <person name="Namiki N."/>
            <person name="Mizuno H."/>
            <person name="Yamamoto K."/>
            <person name="Antonio B.A."/>
            <person name="Baba T."/>
            <person name="Sakata K."/>
            <person name="Nagamura Y."/>
            <person name="Aoki H."/>
            <person name="Arikawa K."/>
            <person name="Arita K."/>
            <person name="Bito T."/>
            <person name="Chiden Y."/>
            <person name="Fujitsuka N."/>
            <person name="Fukunaka R."/>
            <person name="Hamada M."/>
            <person name="Harada C."/>
            <person name="Hayashi A."/>
            <person name="Hijishita S."/>
            <person name="Honda M."/>
            <person name="Hosokawa S."/>
            <person name="Ichikawa Y."/>
            <person name="Idonuma A."/>
            <person name="Iijima M."/>
            <person name="Ikeda M."/>
            <person name="Ikeno M."/>
            <person name="Ito K."/>
            <person name="Ito S."/>
            <person name="Ito T."/>
            <person name="Ito Y."/>
            <person name="Ito Y."/>
            <person name="Iwabuchi A."/>
            <person name="Kamiya K."/>
            <person name="Karasawa W."/>
            <person name="Kurita K."/>
            <person name="Katagiri S."/>
            <person name="Kikuta A."/>
            <person name="Kobayashi H."/>
            <person name="Kobayashi N."/>
            <person name="Machita K."/>
            <person name="Maehara T."/>
            <person name="Masukawa M."/>
            <person name="Mizubayashi T."/>
            <person name="Mukai Y."/>
            <person name="Nagasaki H."/>
            <person name="Nagata Y."/>
            <person name="Naito S."/>
            <person name="Nakashima M."/>
            <person name="Nakama Y."/>
            <person name="Nakamichi Y."/>
            <person name="Nakamura M."/>
            <person name="Meguro A."/>
            <person name="Negishi M."/>
            <person name="Ohta I."/>
            <person name="Ohta T."/>
            <person name="Okamoto M."/>
            <person name="Ono N."/>
            <person name="Saji S."/>
            <person name="Sakaguchi M."/>
            <person name="Sakai K."/>
            <person name="Shibata M."/>
            <person name="Shimokawa T."/>
            <person name="Song J."/>
            <person name="Takazaki Y."/>
            <person name="Terasawa K."/>
            <person name="Tsugane M."/>
            <person name="Tsuji K."/>
            <person name="Ueda S."/>
            <person name="Waki K."/>
            <person name="Yamagata H."/>
            <person name="Yamamoto M."/>
            <person name="Yamamoto S."/>
            <person name="Yamane H."/>
            <person name="Yoshiki S."/>
            <person name="Yoshihara R."/>
            <person name="Yukawa K."/>
            <person name="Zhong H."/>
            <person name="Yano M."/>
            <person name="Yuan Q."/>
            <person name="Ouyang S."/>
            <person name="Liu J."/>
            <person name="Jones K.M."/>
            <person name="Gansberger K."/>
            <person name="Moffat K."/>
            <person name="Hill J."/>
            <person name="Bera J."/>
            <person name="Fadrosh D."/>
            <person name="Jin S."/>
            <person name="Johri S."/>
            <person name="Kim M."/>
            <person name="Overton L."/>
            <person name="Reardon M."/>
            <person name="Tsitrin T."/>
            <person name="Vuong H."/>
            <person name="Weaver B."/>
            <person name="Ciecko A."/>
            <person name="Tallon L."/>
            <person name="Jackson J."/>
            <person name="Pai G."/>
            <person name="Aken S.V."/>
            <person name="Utterback T."/>
            <person name="Reidmuller S."/>
            <person name="Feldblyum T."/>
            <person name="Hsiao J."/>
            <person name="Zismann V."/>
            <person name="Iobst S."/>
            <person name="de Vazeille A.R."/>
            <person name="Buell C.R."/>
            <person name="Ying K."/>
            <person name="Li Y."/>
            <person name="Lu T."/>
            <person name="Huang Y."/>
            <person name="Zhao Q."/>
            <person name="Feng Q."/>
            <person name="Zhang L."/>
            <person name="Zhu J."/>
            <person name="Weng Q."/>
            <person name="Mu J."/>
            <person name="Lu Y."/>
            <person name="Fan D."/>
            <person name="Liu Y."/>
            <person name="Guan J."/>
            <person name="Zhang Y."/>
            <person name="Yu S."/>
            <person name="Liu X."/>
            <person name="Zhang Y."/>
            <person name="Hong G."/>
            <person name="Han B."/>
            <person name="Choisne N."/>
            <person name="Demange N."/>
            <person name="Orjeda G."/>
            <person name="Samain S."/>
            <person name="Cattolico L."/>
            <person name="Pelletier E."/>
            <person name="Couloux A."/>
            <person name="Segurens B."/>
            <person name="Wincker P."/>
            <person name="D'Hont A."/>
            <person name="Scarpelli C."/>
            <person name="Weissenbach J."/>
            <person name="Salanoubat M."/>
            <person name="Quetier F."/>
            <person name="Yu Y."/>
            <person name="Kim H.R."/>
            <person name="Rambo T."/>
            <person name="Currie J."/>
            <person name="Collura K."/>
            <person name="Luo M."/>
            <person name="Yang T."/>
            <person name="Ammiraju J.S.S."/>
            <person name="Engler F."/>
            <person name="Soderlund C."/>
            <person name="Wing R.A."/>
            <person name="Palmer L.E."/>
            <person name="de la Bastide M."/>
            <person name="Spiegel L."/>
            <person name="Nascimento L."/>
            <person name="Zutavern T."/>
            <person name="O'Shaughnessy A."/>
            <person name="Dike S."/>
            <person name="Dedhia N."/>
            <person name="Preston R."/>
            <person name="Balija V."/>
            <person name="McCombie W.R."/>
            <person name="Chow T."/>
            <person name="Chen H."/>
            <person name="Chung M."/>
            <person name="Chen C."/>
            <person name="Shaw J."/>
            <person name="Wu H."/>
            <person name="Hsiao K."/>
            <person name="Chao Y."/>
            <person name="Chu M."/>
            <person name="Cheng C."/>
            <person name="Hour A."/>
            <person name="Lee P."/>
            <person name="Lin S."/>
            <person name="Lin Y."/>
            <person name="Liou J."/>
            <person name="Liu S."/>
            <person name="Hsing Y."/>
            <person name="Raghuvanshi S."/>
            <person name="Mohanty A."/>
            <person name="Bharti A.K."/>
            <person name="Gaur A."/>
            <person name="Gupta V."/>
            <person name="Kumar D."/>
            <person name="Ravi V."/>
            <person name="Vij S."/>
            <person name="Kapur A."/>
            <person name="Khurana P."/>
            <person name="Khurana P."/>
            <person name="Khurana J.P."/>
            <person name="Tyagi A.K."/>
            <person name="Gaikwad K."/>
            <person name="Singh A."/>
            <person name="Dalal V."/>
            <person name="Srivastava S."/>
            <person name="Dixit A."/>
            <person name="Pal A.K."/>
            <person name="Ghazi I.A."/>
            <person name="Yadav M."/>
            <person name="Pandit A."/>
            <person name="Bhargava A."/>
            <person name="Sureshbabu K."/>
            <person name="Batra K."/>
            <person name="Sharma T.R."/>
            <person name="Mohapatra T."/>
            <person name="Singh N.K."/>
            <person name="Messing J."/>
            <person name="Nelson A.B."/>
            <person name="Fuks G."/>
            <person name="Kavchok S."/>
            <person name="Keizer G."/>
            <person name="Linton E."/>
            <person name="Llaca V."/>
            <person name="Song R."/>
            <person name="Tanyolac B."/>
            <person name="Young S."/>
            <person name="Ho-Il K."/>
            <person name="Hahn J.H."/>
            <person name="Sangsakoo G."/>
            <person name="Vanavichit A."/>
            <person name="de Mattos Luiz.A.T."/>
            <person name="Zimmer P.D."/>
            <person name="Malone G."/>
            <person name="Dellagostin O."/>
            <person name="de Oliveira A.C."/>
            <person name="Bevan M."/>
            <person name="Bancroft I."/>
            <person name="Minx P."/>
            <person name="Cordum H."/>
            <person name="Wilson R."/>
            <person name="Cheng Z."/>
            <person name="Jin W."/>
            <person name="Jiang J."/>
            <person name="Leong S.A."/>
            <person name="Iwama H."/>
            <person name="Gojobori T."/>
            <person name="Itoh T."/>
            <person name="Niimura Y."/>
            <person name="Fujii Y."/>
            <person name="Habara T."/>
            <person name="Sakai H."/>
            <person name="Sato Y."/>
            <person name="Wilson G."/>
            <person name="Kumar K."/>
            <person name="McCouch S."/>
            <person name="Juretic N."/>
            <person name="Hoen D."/>
            <person name="Wright S."/>
            <person name="Bruskiewich R."/>
            <person name="Bureau T."/>
            <person name="Miyao A."/>
            <person name="Hirochika H."/>
            <person name="Nishikawa T."/>
            <person name="Kadowaki K."/>
            <person name="Sugiura M."/>
            <person name="Burr B."/>
            <person name="Sasaki T."/>
        </authorList>
    </citation>
    <scope>NUCLEOTIDE SEQUENCE [LARGE SCALE GENOMIC DNA]</scope>
    <source>
        <strain evidence="3">cv. Nipponbare</strain>
    </source>
</reference>
<dbReference type="AlphaFoldDB" id="Q0IUK8"/>
<dbReference type="EMBL" id="AP008217">
    <property type="protein sequence ID" value="BAF27607.1"/>
    <property type="molecule type" value="Genomic_DNA"/>
</dbReference>
<reference evidence="2" key="5">
    <citation type="journal article" date="2007" name="Genome Res.">
        <title>Curated Genome Annotation of Oryza sativa ssp. japonica and Comparative Genome Analysis with Arabidopsis thaliana.</title>
        <authorList>
            <consortium name="The Rice Annotation Project (RAP)"/>
            <person name="Itoh T."/>
            <person name="Tanaka T."/>
            <person name="Barrero R.A."/>
            <person name="Yamasaki C."/>
            <person name="Fujii Y."/>
            <person name="Hilton P.B."/>
            <person name="Antonio B.A."/>
            <person name="Aono H."/>
            <person name="Apweiler R."/>
            <person name="Bruskiewich R."/>
            <person name="Bureau T."/>
            <person name="Burr F."/>
            <person name="Costa de Oliveira A."/>
            <person name="Fuks G."/>
            <person name="Habara T."/>
            <person name="Haberer G."/>
            <person name="Han B."/>
            <person name="Harada E."/>
            <person name="Hiraki A.T."/>
            <person name="Hirochika H."/>
            <person name="Hoen D."/>
            <person name="Hokari H."/>
            <person name="Hosokawa S."/>
            <person name="Hsing Y."/>
            <person name="Ikawa H."/>
            <person name="Ikeo K."/>
            <person name="Imanishi T."/>
            <person name="Ito Y."/>
            <person name="Jaiswal P."/>
            <person name="Kanno M."/>
            <person name="Kawahara Y."/>
            <person name="Kawamura T."/>
            <person name="Kawashima H."/>
            <person name="Khurana J.P."/>
            <person name="Kikuchi S."/>
            <person name="Komatsu S."/>
            <person name="Koyanagi K.O."/>
            <person name="Kubooka H."/>
            <person name="Lieberherr D."/>
            <person name="Lin Y.C."/>
            <person name="Lonsdale D."/>
            <person name="Matsumoto T."/>
            <person name="Matsuya A."/>
            <person name="McCombie W.R."/>
            <person name="Messing J."/>
            <person name="Miyao A."/>
            <person name="Mulder N."/>
            <person name="Nagamura Y."/>
            <person name="Nam J."/>
            <person name="Namiki N."/>
            <person name="Numa H."/>
            <person name="Nurimoto S."/>
            <person name="O'donovan C."/>
            <person name="Ohyanagi H."/>
            <person name="Okido T."/>
            <person name="Oota S."/>
            <person name="Osato N."/>
            <person name="Palmer L.E."/>
            <person name="Quetier F."/>
            <person name="Raghuvanshi S."/>
            <person name="Saichi N."/>
            <person name="Sakai H."/>
            <person name="Sakai Y."/>
            <person name="Sakata K."/>
            <person name="Sakurai T."/>
            <person name="Sato F."/>
            <person name="Sato Y."/>
            <person name="Schoof H."/>
            <person name="Seki M."/>
            <person name="Shibata M."/>
            <person name="Shimizu Y."/>
            <person name="Shinozaki K."/>
            <person name="Shinso Y."/>
            <person name="Singh N.K."/>
            <person name="Smith-White B."/>
            <person name="Takeda J."/>
            <person name="Tanino M."/>
            <person name="Tatusova T."/>
            <person name="Thongjuea S."/>
            <person name="Todokoro F."/>
            <person name="Tsugane M."/>
            <person name="Tyagi A.K."/>
            <person name="Vanavichit A."/>
            <person name="Wang A."/>
            <person name="Wing R.A."/>
            <person name="Yamaguchi K."/>
            <person name="Yamamoto M."/>
            <person name="Yamamoto N."/>
            <person name="Yu Y."/>
            <person name="Zhang H."/>
            <person name="Zhao Q."/>
            <person name="Higo K."/>
            <person name="Burr B."/>
            <person name="Gojobori T."/>
            <person name="Sasaki T."/>
        </authorList>
    </citation>
    <scope>NUCLEOTIDE SEQUENCE</scope>
</reference>
<reference evidence="2" key="9">
    <citation type="submission" date="2009-08" db="EMBL/GenBank/DDBJ databases">
        <title>The Second Rice Annotation Project Meeting (RAP2).</title>
        <authorList>
            <consortium name="The Rice Annotation Project (RAP)"/>
        </authorList>
    </citation>
    <scope>NUCLEOTIDE SEQUENCE</scope>
</reference>